<dbReference type="GO" id="GO:0010185">
    <property type="term" value="P:regulation of cellular defense response"/>
    <property type="evidence" value="ECO:0007669"/>
    <property type="project" value="UniProtKB-ARBA"/>
</dbReference>
<keyword evidence="7" id="KW-1015">Disulfide bond</keyword>
<dbReference type="GeneID" id="106161025"/>
<dbReference type="SUPFAM" id="SSF49785">
    <property type="entry name" value="Galactose-binding domain-like"/>
    <property type="match status" value="1"/>
</dbReference>
<accession>A0A1S3I633</accession>
<reference evidence="11" key="1">
    <citation type="submission" date="2025-08" db="UniProtKB">
        <authorList>
            <consortium name="RefSeq"/>
        </authorList>
    </citation>
    <scope>IDENTIFICATION</scope>
    <source>
        <tissue evidence="11">Gonads</tissue>
    </source>
</reference>
<dbReference type="Gene3D" id="2.60.120.260">
    <property type="entry name" value="Galactose-binding domain-like"/>
    <property type="match status" value="1"/>
</dbReference>
<name>A0A1S3I633_LINAN</name>
<sequence length="157" mass="17345">MSMVALRLLLVGITMIFLGTTPCRGCTQNLAKGKPAYQSSTYLNTYHASRAVDGYYDDNNIHGSFSYTNGSQGDWWLVDLETTAKVAGVIITNRGNIFSQFSAFFLHNFEVRVGTSYDDSSSFNQYKPCASYPGVGTCGEHVSVLWVTTERTICPDH</sequence>
<dbReference type="AlphaFoldDB" id="A0A1S3I633"/>
<evidence type="ECO:0000259" key="9">
    <source>
        <dbReference type="SMART" id="SM00607"/>
    </source>
</evidence>
<evidence type="ECO:0000256" key="7">
    <source>
        <dbReference type="ARBA" id="ARBA00023157"/>
    </source>
</evidence>
<keyword evidence="5" id="KW-0430">Lectin</keyword>
<protein>
    <submittedName>
        <fullName evidence="11">Fucolectin-6</fullName>
    </submittedName>
</protein>
<dbReference type="GO" id="GO:0001868">
    <property type="term" value="P:regulation of complement activation, lectin pathway"/>
    <property type="evidence" value="ECO:0007669"/>
    <property type="project" value="UniProtKB-ARBA"/>
</dbReference>
<dbReference type="KEGG" id="lak:106161025"/>
<dbReference type="InterPro" id="IPR006585">
    <property type="entry name" value="FTP1"/>
</dbReference>
<keyword evidence="4" id="KW-0479">Metal-binding</keyword>
<dbReference type="PANTHER" id="PTHR45713:SF6">
    <property type="entry name" value="F5_8 TYPE C DOMAIN-CONTAINING PROTEIN"/>
    <property type="match status" value="1"/>
</dbReference>
<gene>
    <name evidence="11" type="primary">LOC106161025</name>
</gene>
<dbReference type="RefSeq" id="XP_013393306.1">
    <property type="nucleotide sequence ID" value="XM_013537852.1"/>
</dbReference>
<dbReference type="Pfam" id="PF22633">
    <property type="entry name" value="F5_F8_type_C_2"/>
    <property type="match status" value="1"/>
</dbReference>
<organism evidence="10 11">
    <name type="scientific">Lingula anatina</name>
    <name type="common">Brachiopod</name>
    <name type="synonym">Lingula unguis</name>
    <dbReference type="NCBI Taxonomy" id="7574"/>
    <lineage>
        <taxon>Eukaryota</taxon>
        <taxon>Metazoa</taxon>
        <taxon>Spiralia</taxon>
        <taxon>Lophotrochozoa</taxon>
        <taxon>Brachiopoda</taxon>
        <taxon>Linguliformea</taxon>
        <taxon>Lingulata</taxon>
        <taxon>Lingulida</taxon>
        <taxon>Linguloidea</taxon>
        <taxon>Lingulidae</taxon>
        <taxon>Lingula</taxon>
    </lineage>
</organism>
<keyword evidence="6" id="KW-0106">Calcium</keyword>
<dbReference type="InParanoid" id="A0A1S3I633"/>
<keyword evidence="8" id="KW-0732">Signal</keyword>
<evidence type="ECO:0000256" key="8">
    <source>
        <dbReference type="SAM" id="SignalP"/>
    </source>
</evidence>
<evidence type="ECO:0000256" key="2">
    <source>
        <dbReference type="ARBA" id="ARBA00010147"/>
    </source>
</evidence>
<dbReference type="Proteomes" id="UP000085678">
    <property type="component" value="Unplaced"/>
</dbReference>
<evidence type="ECO:0000256" key="1">
    <source>
        <dbReference type="ARBA" id="ARBA00002219"/>
    </source>
</evidence>
<feature type="domain" description="Fucolectin tachylectin-4 pentraxin-1" evidence="9">
    <location>
        <begin position="27"/>
        <end position="157"/>
    </location>
</feature>
<dbReference type="SMART" id="SM00607">
    <property type="entry name" value="FTP"/>
    <property type="match status" value="1"/>
</dbReference>
<dbReference type="InterPro" id="IPR008979">
    <property type="entry name" value="Galactose-bd-like_sf"/>
</dbReference>
<comment type="function">
    <text evidence="1">Acts as a defensive agent. Recognizes blood group fucosylated oligosaccharides including A, B, H and Lewis B-type antigens. Does not recognize Lewis A antigen and has low affinity for monovalent haptens.</text>
</comment>
<dbReference type="OrthoDB" id="547680at2759"/>
<evidence type="ECO:0000256" key="4">
    <source>
        <dbReference type="ARBA" id="ARBA00022723"/>
    </source>
</evidence>
<dbReference type="InterPro" id="IPR051941">
    <property type="entry name" value="BG_Antigen-Binding_Lectin"/>
</dbReference>
<evidence type="ECO:0000256" key="6">
    <source>
        <dbReference type="ARBA" id="ARBA00022837"/>
    </source>
</evidence>
<feature type="chain" id="PRO_5010204436" evidence="8">
    <location>
        <begin position="26"/>
        <end position="157"/>
    </location>
</feature>
<keyword evidence="10" id="KW-1185">Reference proteome</keyword>
<dbReference type="GO" id="GO:0042806">
    <property type="term" value="F:fucose binding"/>
    <property type="evidence" value="ECO:0007669"/>
    <property type="project" value="UniProtKB-ARBA"/>
</dbReference>
<proteinExistence type="inferred from homology"/>
<feature type="signal peptide" evidence="8">
    <location>
        <begin position="1"/>
        <end position="25"/>
    </location>
</feature>
<dbReference type="GO" id="GO:0046872">
    <property type="term" value="F:metal ion binding"/>
    <property type="evidence" value="ECO:0007669"/>
    <property type="project" value="UniProtKB-KW"/>
</dbReference>
<evidence type="ECO:0000313" key="10">
    <source>
        <dbReference type="Proteomes" id="UP000085678"/>
    </source>
</evidence>
<evidence type="ECO:0000313" key="11">
    <source>
        <dbReference type="RefSeq" id="XP_013393306.1"/>
    </source>
</evidence>
<dbReference type="PANTHER" id="PTHR45713">
    <property type="entry name" value="FTP DOMAIN-CONTAINING PROTEIN"/>
    <property type="match status" value="1"/>
</dbReference>
<comment type="subunit">
    <text evidence="3">Homotrimer.</text>
</comment>
<evidence type="ECO:0000256" key="5">
    <source>
        <dbReference type="ARBA" id="ARBA00022734"/>
    </source>
</evidence>
<evidence type="ECO:0000256" key="3">
    <source>
        <dbReference type="ARBA" id="ARBA00011233"/>
    </source>
</evidence>
<comment type="similarity">
    <text evidence="2">Belongs to the fucolectin family.</text>
</comment>